<dbReference type="InterPro" id="IPR013976">
    <property type="entry name" value="HDOD"/>
</dbReference>
<keyword evidence="3" id="KW-1185">Reference proteome</keyword>
<dbReference type="PANTHER" id="PTHR33525">
    <property type="match status" value="1"/>
</dbReference>
<evidence type="ECO:0000259" key="1">
    <source>
        <dbReference type="PROSITE" id="PS51833"/>
    </source>
</evidence>
<dbReference type="Proteomes" id="UP000652176">
    <property type="component" value="Unassembled WGS sequence"/>
</dbReference>
<proteinExistence type="predicted"/>
<reference evidence="2 3" key="1">
    <citation type="submission" date="2020-09" db="EMBL/GenBank/DDBJ databases">
        <title>Methylomonas albis sp. nov. and Methylomonas fluvii sp. nov.: Two cold-adapted methanotrophs from the River Elbe and an amended description of Methylovulum psychrotolerans strain Eb1.</title>
        <authorList>
            <person name="Bussmann I.K."/>
            <person name="Klings K.-W."/>
            <person name="Warnstedt J."/>
            <person name="Hoppert M."/>
            <person name="Saborowski A."/>
            <person name="Horn F."/>
            <person name="Liebner S."/>
        </authorList>
    </citation>
    <scope>NUCLEOTIDE SEQUENCE [LARGE SCALE GENOMIC DNA]</scope>
    <source>
        <strain evidence="2 3">EbA</strain>
    </source>
</reference>
<protein>
    <submittedName>
        <fullName evidence="2">HDOD domain-containing protein</fullName>
    </submittedName>
</protein>
<sequence>MTDLGLPERFADVKRLPSLPHDVHQVVKALSNDNLDYAQLAKILAGHATITSRLIALANSAWFNNSSEPVTSLERTCQKLGLNVVRGVGIGLAVMKPFNVRGCRSFDIKRYWISTMLVAHAARALADESVSERGNEHLAQTVHTGGILHNIGLLCMADIMPEETHQALRFKQSDSELDLNQALRRVLQTDYCEVGAHLAYSWGIPEALVAIIRYHRNLGYEGSHWRQAALVGAAAHMVGSLFDNKETWPVAAFEKLALSQACQAELFADLQVQFLKTQELAKVLFR</sequence>
<dbReference type="Pfam" id="PF08668">
    <property type="entry name" value="HDOD"/>
    <property type="match status" value="1"/>
</dbReference>
<accession>A0ABR9D0E2</accession>
<organism evidence="2 3">
    <name type="scientific">Methylomonas albis</name>
    <dbReference type="NCBI Taxonomy" id="1854563"/>
    <lineage>
        <taxon>Bacteria</taxon>
        <taxon>Pseudomonadati</taxon>
        <taxon>Pseudomonadota</taxon>
        <taxon>Gammaproteobacteria</taxon>
        <taxon>Methylococcales</taxon>
        <taxon>Methylococcaceae</taxon>
        <taxon>Methylomonas</taxon>
    </lineage>
</organism>
<dbReference type="PANTHER" id="PTHR33525:SF6">
    <property type="entry name" value="HDOD DOMAIN-CONTAINING PROTEIN"/>
    <property type="match status" value="1"/>
</dbReference>
<name>A0ABR9D0E2_9GAMM</name>
<dbReference type="InterPro" id="IPR052340">
    <property type="entry name" value="RNase_Y/CdgJ"/>
</dbReference>
<dbReference type="EMBL" id="JACXSS010000001">
    <property type="protein sequence ID" value="MBD9356599.1"/>
    <property type="molecule type" value="Genomic_DNA"/>
</dbReference>
<feature type="domain" description="HDOD" evidence="1">
    <location>
        <begin position="16"/>
        <end position="218"/>
    </location>
</feature>
<dbReference type="Gene3D" id="1.10.3210.10">
    <property type="entry name" value="Hypothetical protein af1432"/>
    <property type="match status" value="1"/>
</dbReference>
<dbReference type="RefSeq" id="WP_192374935.1">
    <property type="nucleotide sequence ID" value="NZ_CAJHIV010000001.1"/>
</dbReference>
<dbReference type="PROSITE" id="PS51833">
    <property type="entry name" value="HDOD"/>
    <property type="match status" value="1"/>
</dbReference>
<gene>
    <name evidence="2" type="ORF">IE877_12005</name>
</gene>
<evidence type="ECO:0000313" key="3">
    <source>
        <dbReference type="Proteomes" id="UP000652176"/>
    </source>
</evidence>
<evidence type="ECO:0000313" key="2">
    <source>
        <dbReference type="EMBL" id="MBD9356599.1"/>
    </source>
</evidence>
<comment type="caution">
    <text evidence="2">The sequence shown here is derived from an EMBL/GenBank/DDBJ whole genome shotgun (WGS) entry which is preliminary data.</text>
</comment>
<dbReference type="SUPFAM" id="SSF109604">
    <property type="entry name" value="HD-domain/PDEase-like"/>
    <property type="match status" value="1"/>
</dbReference>